<dbReference type="InterPro" id="IPR012255">
    <property type="entry name" value="ETF_b"/>
</dbReference>
<keyword evidence="3" id="KW-1185">Reference proteome</keyword>
<evidence type="ECO:0000313" key="2">
    <source>
        <dbReference type="EMBL" id="NMP23320.1"/>
    </source>
</evidence>
<evidence type="ECO:0000313" key="3">
    <source>
        <dbReference type="Proteomes" id="UP000533476"/>
    </source>
</evidence>
<protein>
    <recommendedName>
        <fullName evidence="1">Electron transfer flavoprotein alpha/beta-subunit N-terminal domain-containing protein</fullName>
    </recommendedName>
</protein>
<evidence type="ECO:0000259" key="1">
    <source>
        <dbReference type="SMART" id="SM00893"/>
    </source>
</evidence>
<reference evidence="2 3" key="1">
    <citation type="submission" date="2020-04" db="EMBL/GenBank/DDBJ databases">
        <authorList>
            <person name="Zhang R."/>
            <person name="Schippers A."/>
        </authorList>
    </citation>
    <scope>NUCLEOTIDE SEQUENCE [LARGE SCALE GENOMIC DNA]</scope>
    <source>
        <strain evidence="2 3">DSM 109850</strain>
    </source>
</reference>
<name>A0A7Y0L506_9FIRM</name>
<dbReference type="GO" id="GO:0009055">
    <property type="term" value="F:electron transfer activity"/>
    <property type="evidence" value="ECO:0007669"/>
    <property type="project" value="InterPro"/>
</dbReference>
<dbReference type="SUPFAM" id="SSF52402">
    <property type="entry name" value="Adenine nucleotide alpha hydrolases-like"/>
    <property type="match status" value="1"/>
</dbReference>
<dbReference type="SMART" id="SM00893">
    <property type="entry name" value="ETF"/>
    <property type="match status" value="1"/>
</dbReference>
<dbReference type="InterPro" id="IPR014729">
    <property type="entry name" value="Rossmann-like_a/b/a_fold"/>
</dbReference>
<dbReference type="Proteomes" id="UP000533476">
    <property type="component" value="Unassembled WGS sequence"/>
</dbReference>
<sequence length="260" mass="28374">MNVVVLMKPIHDPKVTLTQAEVEGADFGIKEQHMVFGPYDENALETALQSKDKWGLQVTVLMVAQDVPDDLLRSVLAVGADRVLVVPQSSWKLGPRDLGVVLHQALGQVEEPVMVLAGIQSGDWDTGIVPPVLAAEWQVPFVANLVSIERGDEGWILTSRDGGLTRRFAVNGQFVASVTSSGTNTLRYPTMRDRLQAKRKPISPLSDISAHGERSVTLQWVPSEARAIEWIDGASDAEKGQRLAHHLLDRGWIVKGGHSA</sequence>
<gene>
    <name evidence="2" type="ORF">HIJ39_13320</name>
</gene>
<dbReference type="EMBL" id="JABBVZ010000047">
    <property type="protein sequence ID" value="NMP23320.1"/>
    <property type="molecule type" value="Genomic_DNA"/>
</dbReference>
<dbReference type="InterPro" id="IPR014730">
    <property type="entry name" value="ETF_a/b_N"/>
</dbReference>
<comment type="caution">
    <text evidence="2">The sequence shown here is derived from an EMBL/GenBank/DDBJ whole genome shotgun (WGS) entry which is preliminary data.</text>
</comment>
<dbReference type="PANTHER" id="PTHR21294">
    <property type="entry name" value="ELECTRON TRANSFER FLAVOPROTEIN BETA-SUBUNIT"/>
    <property type="match status" value="1"/>
</dbReference>
<feature type="domain" description="Electron transfer flavoprotein alpha/beta-subunit N-terminal" evidence="1">
    <location>
        <begin position="26"/>
        <end position="214"/>
    </location>
</feature>
<dbReference type="Gene3D" id="3.40.50.620">
    <property type="entry name" value="HUPs"/>
    <property type="match status" value="1"/>
</dbReference>
<dbReference type="RefSeq" id="WP_169100489.1">
    <property type="nucleotide sequence ID" value="NZ_JABBVZ010000047.1"/>
</dbReference>
<dbReference type="AlphaFoldDB" id="A0A7Y0L506"/>
<dbReference type="Pfam" id="PF01012">
    <property type="entry name" value="ETF"/>
    <property type="match status" value="1"/>
</dbReference>
<accession>A0A7Y0L506</accession>
<proteinExistence type="predicted"/>
<organism evidence="2 3">
    <name type="scientific">Sulfobacillus harzensis</name>
    <dbReference type="NCBI Taxonomy" id="2729629"/>
    <lineage>
        <taxon>Bacteria</taxon>
        <taxon>Bacillati</taxon>
        <taxon>Bacillota</taxon>
        <taxon>Clostridia</taxon>
        <taxon>Eubacteriales</taxon>
        <taxon>Clostridiales Family XVII. Incertae Sedis</taxon>
        <taxon>Sulfobacillus</taxon>
    </lineage>
</organism>